<dbReference type="Pfam" id="PF00296">
    <property type="entry name" value="Bac_luciferase"/>
    <property type="match status" value="1"/>
</dbReference>
<name>A0A9W6P235_9ACTN</name>
<evidence type="ECO:0000256" key="2">
    <source>
        <dbReference type="ARBA" id="ARBA00022643"/>
    </source>
</evidence>
<sequence>MTELLLRLPTRHGPPTGLGPVPRDVRADHYGPLERLFQTGRAAETAGLGGVLVPHDPLGEESWTVAAGLLRHSRHLRVVAEFHPGFATPVYAAKMAVTLQRFSAQRLGWRPALDGDAAEHAAQGDFLSGPDRYRRADEFLTAAKGVWTRRPFSFEGRFYRVLEGGFDAPLTGWAFPRVYLSGTGEEALELSARHADVHLLGPADDIKAVRAELAGRSARWGRDVELGVELSVLARDDTAEARADAGSDAGPHWEGFAGLGHTLPSGLVGSYDDVAALFDDYARRGVRTFSVEALPALPEAYRLGERLLPALAEQEQARVR</sequence>
<dbReference type="Proteomes" id="UP001165092">
    <property type="component" value="Unassembled WGS sequence"/>
</dbReference>
<keyword evidence="2" id="KW-0288">FMN</keyword>
<dbReference type="InterPro" id="IPR050172">
    <property type="entry name" value="SsuD_RutA_monooxygenase"/>
</dbReference>
<evidence type="ECO:0000313" key="8">
    <source>
        <dbReference type="Proteomes" id="UP001165092"/>
    </source>
</evidence>
<keyword evidence="1" id="KW-0285">Flavoprotein</keyword>
<organism evidence="7 8">
    <name type="scientific">Nocardiopsis ansamitocini</name>
    <dbReference type="NCBI Taxonomy" id="1670832"/>
    <lineage>
        <taxon>Bacteria</taxon>
        <taxon>Bacillati</taxon>
        <taxon>Actinomycetota</taxon>
        <taxon>Actinomycetes</taxon>
        <taxon>Streptosporangiales</taxon>
        <taxon>Nocardiopsidaceae</taxon>
        <taxon>Nocardiopsis</taxon>
    </lineage>
</organism>
<reference evidence="7" key="1">
    <citation type="submission" date="2023-02" db="EMBL/GenBank/DDBJ databases">
        <title>Nocardiopsis ansamitocini NBRC 112285.</title>
        <authorList>
            <person name="Ichikawa N."/>
            <person name="Sato H."/>
            <person name="Tonouchi N."/>
        </authorList>
    </citation>
    <scope>NUCLEOTIDE SEQUENCE</scope>
    <source>
        <strain evidence="7">NBRC 112285</strain>
    </source>
</reference>
<dbReference type="EMBL" id="BSQG01000001">
    <property type="protein sequence ID" value="GLU45696.1"/>
    <property type="molecule type" value="Genomic_DNA"/>
</dbReference>
<keyword evidence="3" id="KW-0560">Oxidoreductase</keyword>
<gene>
    <name evidence="7" type="primary">ssuD</name>
    <name evidence="7" type="ORF">Nans01_00470</name>
</gene>
<evidence type="ECO:0000259" key="6">
    <source>
        <dbReference type="Pfam" id="PF00296"/>
    </source>
</evidence>
<proteinExistence type="predicted"/>
<feature type="region of interest" description="Disordered" evidence="5">
    <location>
        <begin position="1"/>
        <end position="24"/>
    </location>
</feature>
<evidence type="ECO:0000256" key="1">
    <source>
        <dbReference type="ARBA" id="ARBA00022630"/>
    </source>
</evidence>
<evidence type="ECO:0000256" key="3">
    <source>
        <dbReference type="ARBA" id="ARBA00023002"/>
    </source>
</evidence>
<feature type="domain" description="Luciferase-like" evidence="6">
    <location>
        <begin position="20"/>
        <end position="253"/>
    </location>
</feature>
<dbReference type="SUPFAM" id="SSF51679">
    <property type="entry name" value="Bacterial luciferase-like"/>
    <property type="match status" value="1"/>
</dbReference>
<dbReference type="RefSeq" id="WP_285756590.1">
    <property type="nucleotide sequence ID" value="NZ_BSQG01000001.1"/>
</dbReference>
<keyword evidence="4 7" id="KW-0503">Monooxygenase</keyword>
<accession>A0A9W6P235</accession>
<protein>
    <submittedName>
        <fullName evidence="7">Alkanesulfonate monooxygenase</fullName>
    </submittedName>
</protein>
<dbReference type="InterPro" id="IPR036661">
    <property type="entry name" value="Luciferase-like_sf"/>
</dbReference>
<dbReference type="AlphaFoldDB" id="A0A9W6P235"/>
<comment type="caution">
    <text evidence="7">The sequence shown here is derived from an EMBL/GenBank/DDBJ whole genome shotgun (WGS) entry which is preliminary data.</text>
</comment>
<dbReference type="Gene3D" id="3.20.20.30">
    <property type="entry name" value="Luciferase-like domain"/>
    <property type="match status" value="1"/>
</dbReference>
<dbReference type="GO" id="GO:0008726">
    <property type="term" value="F:alkanesulfonate monooxygenase activity"/>
    <property type="evidence" value="ECO:0007669"/>
    <property type="project" value="TreeGrafter"/>
</dbReference>
<dbReference type="PANTHER" id="PTHR42847:SF4">
    <property type="entry name" value="ALKANESULFONATE MONOOXYGENASE-RELATED"/>
    <property type="match status" value="1"/>
</dbReference>
<evidence type="ECO:0000256" key="5">
    <source>
        <dbReference type="SAM" id="MobiDB-lite"/>
    </source>
</evidence>
<dbReference type="GO" id="GO:0046306">
    <property type="term" value="P:alkanesulfonate catabolic process"/>
    <property type="evidence" value="ECO:0007669"/>
    <property type="project" value="TreeGrafter"/>
</dbReference>
<dbReference type="PANTHER" id="PTHR42847">
    <property type="entry name" value="ALKANESULFONATE MONOOXYGENASE"/>
    <property type="match status" value="1"/>
</dbReference>
<evidence type="ECO:0000313" key="7">
    <source>
        <dbReference type="EMBL" id="GLU45696.1"/>
    </source>
</evidence>
<dbReference type="InterPro" id="IPR011251">
    <property type="entry name" value="Luciferase-like_dom"/>
</dbReference>
<evidence type="ECO:0000256" key="4">
    <source>
        <dbReference type="ARBA" id="ARBA00023033"/>
    </source>
</evidence>
<keyword evidence="8" id="KW-1185">Reference proteome</keyword>